<evidence type="ECO:0000313" key="4">
    <source>
        <dbReference type="Proteomes" id="UP000295703"/>
    </source>
</evidence>
<dbReference type="InterPro" id="IPR029058">
    <property type="entry name" value="AB_hydrolase_fold"/>
</dbReference>
<gene>
    <name evidence="3" type="primary">LIPB-1</name>
    <name evidence="3" type="ORF">CTRI78_v005990</name>
</gene>
<reference evidence="3 4" key="1">
    <citation type="submission" date="2018-12" db="EMBL/GenBank/DDBJ databases">
        <title>Genome sequence and assembly of Colletotrichum trifolii.</title>
        <authorList>
            <person name="Gan P."/>
            <person name="Shirasu K."/>
        </authorList>
    </citation>
    <scope>NUCLEOTIDE SEQUENCE [LARGE SCALE GENOMIC DNA]</scope>
    <source>
        <strain evidence="3 4">543-2</strain>
    </source>
</reference>
<dbReference type="Proteomes" id="UP000295703">
    <property type="component" value="Unassembled WGS sequence"/>
</dbReference>
<name>A0A4R8RGM3_COLTR</name>
<keyword evidence="2" id="KW-0732">Signal</keyword>
<feature type="signal peptide" evidence="2">
    <location>
        <begin position="1"/>
        <end position="20"/>
    </location>
</feature>
<proteinExistence type="predicted"/>
<organism evidence="3 4">
    <name type="scientific">Colletotrichum trifolii</name>
    <dbReference type="NCBI Taxonomy" id="5466"/>
    <lineage>
        <taxon>Eukaryota</taxon>
        <taxon>Fungi</taxon>
        <taxon>Dikarya</taxon>
        <taxon>Ascomycota</taxon>
        <taxon>Pezizomycotina</taxon>
        <taxon>Sordariomycetes</taxon>
        <taxon>Hypocreomycetidae</taxon>
        <taxon>Glomerellales</taxon>
        <taxon>Glomerellaceae</taxon>
        <taxon>Colletotrichum</taxon>
        <taxon>Colletotrichum orbiculare species complex</taxon>
    </lineage>
</organism>
<dbReference type="SMR" id="A0A4R8RGM3"/>
<dbReference type="STRING" id="5466.A0A4R8RGM3"/>
<keyword evidence="4" id="KW-1185">Reference proteome</keyword>
<dbReference type="SUPFAM" id="SSF53474">
    <property type="entry name" value="alpha/beta-Hydrolases"/>
    <property type="match status" value="1"/>
</dbReference>
<dbReference type="AlphaFoldDB" id="A0A4R8RGM3"/>
<dbReference type="PANTHER" id="PTHR37574">
    <property type="entry name" value="LIPASE B"/>
    <property type="match status" value="1"/>
</dbReference>
<sequence>MKTTGATILALACGWTGVLARPVTEPKPTVGEIIAKNQTVAQADSEMQADTWWKHQGDKKATKKAGQRAADQTVNSVSNANPAPKVQIYPKRSPQDAPYSLSEQELRSKIYIPKTFSAASGKQPVILIPGTAAMAGTTYTANLGPLLAGSDFGDPLWVNIPEASLGDAQVNSEYVAYAMNYVESYTGRKAAVVAWSQGNLNVQWALKYWPSTREAVTDLVAMSPDFHGTKEALAVCDTAARVIGCTPSVYQQEYKSMFIEKLRAQGGNNAYVPTTSIYSATDQIVQPQSGPMASAILGDGNGVPVSNIEIQKACPGTVAGGEVTHEGILYNAMAFALLRDAVMNEGPGRVDRINKKDCLDPAAGKLDASEIKATEAVLASAAVNIMRYPVRVKVEPAIKAYAL</sequence>
<evidence type="ECO:0000256" key="1">
    <source>
        <dbReference type="SAM" id="MobiDB-lite"/>
    </source>
</evidence>
<feature type="chain" id="PRO_5020523849" evidence="2">
    <location>
        <begin position="21"/>
        <end position="403"/>
    </location>
</feature>
<accession>A0A4R8RGM3</accession>
<evidence type="ECO:0000313" key="3">
    <source>
        <dbReference type="EMBL" id="TDZ54804.1"/>
    </source>
</evidence>
<dbReference type="EMBL" id="RYZW01000053">
    <property type="protein sequence ID" value="TDZ54804.1"/>
    <property type="molecule type" value="Genomic_DNA"/>
</dbReference>
<dbReference type="InterPro" id="IPR053228">
    <property type="entry name" value="Stereospecific_Lipase"/>
</dbReference>
<comment type="caution">
    <text evidence="3">The sequence shown here is derived from an EMBL/GenBank/DDBJ whole genome shotgun (WGS) entry which is preliminary data.</text>
</comment>
<feature type="region of interest" description="Disordered" evidence="1">
    <location>
        <begin position="56"/>
        <end position="100"/>
    </location>
</feature>
<dbReference type="PANTHER" id="PTHR37574:SF1">
    <property type="entry name" value="LIPASE B"/>
    <property type="match status" value="1"/>
</dbReference>
<feature type="compositionally biased region" description="Polar residues" evidence="1">
    <location>
        <begin position="70"/>
        <end position="81"/>
    </location>
</feature>
<dbReference type="Gene3D" id="3.40.50.1820">
    <property type="entry name" value="alpha/beta hydrolase"/>
    <property type="match status" value="1"/>
</dbReference>
<evidence type="ECO:0000256" key="2">
    <source>
        <dbReference type="SAM" id="SignalP"/>
    </source>
</evidence>
<protein>
    <submittedName>
        <fullName evidence="3">Lipase B</fullName>
    </submittedName>
</protein>